<feature type="transmembrane region" description="Helical" evidence="6">
    <location>
        <begin position="127"/>
        <end position="147"/>
    </location>
</feature>
<accession>A0A1X7T0W9</accession>
<sequence>MLLSKESKALFLLYLLVSVQAVNSYDQIKVAQSYKDQTVCPKHCRQYNNDPAGYVILKVAIAGAGGVAVVVAAPVLLVKLGFTAGGIAAGSFAAKLMALLAPTKAGGVVALLQSYGAAGITFSVKAWLFSIFSFITGGLTTILESFWEWFNESDDYKNPCCCSSCPF</sequence>
<feature type="chain" id="PRO_5010853838" evidence="7">
    <location>
        <begin position="22"/>
        <end position="167"/>
    </location>
</feature>
<dbReference type="OrthoDB" id="440424at2759"/>
<evidence type="ECO:0000256" key="2">
    <source>
        <dbReference type="ARBA" id="ARBA00007262"/>
    </source>
</evidence>
<dbReference type="KEGG" id="aqu:109590408"/>
<protein>
    <submittedName>
        <fullName evidence="8">Uncharacterized protein</fullName>
    </submittedName>
</protein>
<keyword evidence="4 6" id="KW-1133">Transmembrane helix</keyword>
<reference evidence="9" key="1">
    <citation type="journal article" date="2010" name="Nature">
        <title>The Amphimedon queenslandica genome and the evolution of animal complexity.</title>
        <authorList>
            <person name="Srivastava M."/>
            <person name="Simakov O."/>
            <person name="Chapman J."/>
            <person name="Fahey B."/>
            <person name="Gauthier M.E."/>
            <person name="Mitros T."/>
            <person name="Richards G.S."/>
            <person name="Conaco C."/>
            <person name="Dacre M."/>
            <person name="Hellsten U."/>
            <person name="Larroux C."/>
            <person name="Putnam N.H."/>
            <person name="Stanke M."/>
            <person name="Adamska M."/>
            <person name="Darling A."/>
            <person name="Degnan S.M."/>
            <person name="Oakley T.H."/>
            <person name="Plachetzki D.C."/>
            <person name="Zhai Y."/>
            <person name="Adamski M."/>
            <person name="Calcino A."/>
            <person name="Cummins S.F."/>
            <person name="Goodstein D.M."/>
            <person name="Harris C."/>
            <person name="Jackson D.J."/>
            <person name="Leys S.P."/>
            <person name="Shu S."/>
            <person name="Woodcroft B.J."/>
            <person name="Vervoort M."/>
            <person name="Kosik K.S."/>
            <person name="Manning G."/>
            <person name="Degnan B.M."/>
            <person name="Rokhsar D.S."/>
        </authorList>
    </citation>
    <scope>NUCLEOTIDE SEQUENCE [LARGE SCALE GENOMIC DNA]</scope>
</reference>
<keyword evidence="3 6" id="KW-0812">Transmembrane</keyword>
<comment type="subcellular location">
    <subcellularLocation>
        <location evidence="1">Membrane</location>
        <topology evidence="1">Multi-pass membrane protein</topology>
    </subcellularLocation>
</comment>
<dbReference type="AlphaFoldDB" id="A0A1X7T0W9"/>
<evidence type="ECO:0000256" key="3">
    <source>
        <dbReference type="ARBA" id="ARBA00022692"/>
    </source>
</evidence>
<evidence type="ECO:0000313" key="8">
    <source>
        <dbReference type="EnsemblMetazoa" id="Aqu2.1.08064_001"/>
    </source>
</evidence>
<evidence type="ECO:0000256" key="7">
    <source>
        <dbReference type="SAM" id="SignalP"/>
    </source>
</evidence>
<comment type="similarity">
    <text evidence="2">Belongs to the IFI6/IFI27 family.</text>
</comment>
<dbReference type="PANTHER" id="PTHR16932">
    <property type="entry name" value="INTERFERON ALPHA-INDUCIBLE PROTEIN 27"/>
    <property type="match status" value="1"/>
</dbReference>
<reference evidence="8" key="2">
    <citation type="submission" date="2017-05" db="UniProtKB">
        <authorList>
            <consortium name="EnsemblMetazoa"/>
        </authorList>
    </citation>
    <scope>IDENTIFICATION</scope>
</reference>
<dbReference type="EnsemblMetazoa" id="Aqu2.1.08064_001">
    <property type="protein sequence ID" value="Aqu2.1.08064_001"/>
    <property type="gene ID" value="Aqu2.1.08064"/>
</dbReference>
<dbReference type="PANTHER" id="PTHR16932:SF18">
    <property type="entry name" value="INTERFERON, ALPHA-INDUCIBLE PROTEIN 27-LIKE 2"/>
    <property type="match status" value="1"/>
</dbReference>
<feature type="transmembrane region" description="Helical" evidence="6">
    <location>
        <begin position="92"/>
        <end position="115"/>
    </location>
</feature>
<dbReference type="GO" id="GO:0016020">
    <property type="term" value="C:membrane"/>
    <property type="evidence" value="ECO:0007669"/>
    <property type="project" value="UniProtKB-SubCell"/>
</dbReference>
<dbReference type="Proteomes" id="UP000007879">
    <property type="component" value="Unassembled WGS sequence"/>
</dbReference>
<keyword evidence="9" id="KW-1185">Reference proteome</keyword>
<dbReference type="InParanoid" id="A0A1X7T0W9"/>
<evidence type="ECO:0000256" key="4">
    <source>
        <dbReference type="ARBA" id="ARBA00022989"/>
    </source>
</evidence>
<proteinExistence type="inferred from homology"/>
<feature type="signal peptide" evidence="7">
    <location>
        <begin position="1"/>
        <end position="21"/>
    </location>
</feature>
<evidence type="ECO:0000256" key="1">
    <source>
        <dbReference type="ARBA" id="ARBA00004141"/>
    </source>
</evidence>
<keyword evidence="5 6" id="KW-0472">Membrane</keyword>
<dbReference type="InterPro" id="IPR038213">
    <property type="entry name" value="IFI6/IFI27-like_sf"/>
</dbReference>
<name>A0A1X7T0W9_AMPQE</name>
<gene>
    <name evidence="8" type="primary">109590408</name>
</gene>
<keyword evidence="7" id="KW-0732">Signal</keyword>
<organism evidence="8">
    <name type="scientific">Amphimedon queenslandica</name>
    <name type="common">Sponge</name>
    <dbReference type="NCBI Taxonomy" id="400682"/>
    <lineage>
        <taxon>Eukaryota</taxon>
        <taxon>Metazoa</taxon>
        <taxon>Porifera</taxon>
        <taxon>Demospongiae</taxon>
        <taxon>Heteroscleromorpha</taxon>
        <taxon>Haplosclerida</taxon>
        <taxon>Niphatidae</taxon>
        <taxon>Amphimedon</taxon>
    </lineage>
</organism>
<dbReference type="Pfam" id="PF06140">
    <property type="entry name" value="Ifi-6-16"/>
    <property type="match status" value="1"/>
</dbReference>
<feature type="transmembrane region" description="Helical" evidence="6">
    <location>
        <begin position="55"/>
        <end position="80"/>
    </location>
</feature>
<evidence type="ECO:0000313" key="9">
    <source>
        <dbReference type="Proteomes" id="UP000007879"/>
    </source>
</evidence>
<evidence type="ECO:0000256" key="6">
    <source>
        <dbReference type="SAM" id="Phobius"/>
    </source>
</evidence>
<evidence type="ECO:0000256" key="5">
    <source>
        <dbReference type="ARBA" id="ARBA00023136"/>
    </source>
</evidence>
<dbReference type="InterPro" id="IPR009311">
    <property type="entry name" value="IFI6/IFI27-like"/>
</dbReference>
<dbReference type="Gene3D" id="6.10.110.10">
    <property type="match status" value="1"/>
</dbReference>
<dbReference type="EnsemblMetazoa" id="XM_020006334.1">
    <property type="protein sequence ID" value="XP_019861893.1"/>
    <property type="gene ID" value="LOC109590408"/>
</dbReference>